<name>A0A1Y2J3K5_TRAC3</name>
<sequence>MIGGSLFEDLTDRQIDVLWQTSTQAQARLVDSSWHTQLPAYAGSCPSRMALAVAAQREREAPRADGFCRCHGPWWRGCTHLWSFAGRSYREGVELFLPVGASTSCPESPSCRDVVLSRSRAPPWSKSNAHRTAAALNLACRTLEKSERVRYPCRTRITRTRALVSQVSTVHQQKGELRRQRCTRVRSCLGGKEKTYHERRVQSLQSPQPALFVPLLAPIHHAAPLSPSVCMHPAALHYFPYRRRSSQGSRPDQVIMIPVSLLLAPASPPPSPTSAGAQCQPHARDLVIALRRLVGSPGVHGRIQNGPR</sequence>
<proteinExistence type="predicted"/>
<dbReference type="EMBL" id="KZ084087">
    <property type="protein sequence ID" value="OSD07966.1"/>
    <property type="molecule type" value="Genomic_DNA"/>
</dbReference>
<dbReference type="AlphaFoldDB" id="A0A1Y2J3K5"/>
<accession>A0A1Y2J3K5</accession>
<dbReference type="Proteomes" id="UP000193067">
    <property type="component" value="Unassembled WGS sequence"/>
</dbReference>
<evidence type="ECO:0000313" key="2">
    <source>
        <dbReference type="Proteomes" id="UP000193067"/>
    </source>
</evidence>
<organism evidence="1 2">
    <name type="scientific">Trametes coccinea (strain BRFM310)</name>
    <name type="common">Pycnoporus coccineus</name>
    <dbReference type="NCBI Taxonomy" id="1353009"/>
    <lineage>
        <taxon>Eukaryota</taxon>
        <taxon>Fungi</taxon>
        <taxon>Dikarya</taxon>
        <taxon>Basidiomycota</taxon>
        <taxon>Agaricomycotina</taxon>
        <taxon>Agaricomycetes</taxon>
        <taxon>Polyporales</taxon>
        <taxon>Polyporaceae</taxon>
        <taxon>Trametes</taxon>
    </lineage>
</organism>
<keyword evidence="2" id="KW-1185">Reference proteome</keyword>
<reference evidence="1 2" key="1">
    <citation type="journal article" date="2015" name="Biotechnol. Biofuels">
        <title>Enhanced degradation of softwood versus hardwood by the white-rot fungus Pycnoporus coccineus.</title>
        <authorList>
            <person name="Couturier M."/>
            <person name="Navarro D."/>
            <person name="Chevret D."/>
            <person name="Henrissat B."/>
            <person name="Piumi F."/>
            <person name="Ruiz-Duenas F.J."/>
            <person name="Martinez A.T."/>
            <person name="Grigoriev I.V."/>
            <person name="Riley R."/>
            <person name="Lipzen A."/>
            <person name="Berrin J.G."/>
            <person name="Master E.R."/>
            <person name="Rosso M.N."/>
        </authorList>
    </citation>
    <scope>NUCLEOTIDE SEQUENCE [LARGE SCALE GENOMIC DNA]</scope>
    <source>
        <strain evidence="1 2">BRFM310</strain>
    </source>
</reference>
<gene>
    <name evidence="1" type="ORF">PYCCODRAFT_371872</name>
</gene>
<evidence type="ECO:0000313" key="1">
    <source>
        <dbReference type="EMBL" id="OSD07966.1"/>
    </source>
</evidence>
<protein>
    <submittedName>
        <fullName evidence="1">Uncharacterized protein</fullName>
    </submittedName>
</protein>